<evidence type="ECO:0000256" key="3">
    <source>
        <dbReference type="ARBA" id="ARBA00048782"/>
    </source>
</evidence>
<dbReference type="NCBIfam" id="TIGR00401">
    <property type="entry name" value="msrA"/>
    <property type="match status" value="1"/>
</dbReference>
<comment type="caution">
    <text evidence="6">The sequence shown here is derived from an EMBL/GenBank/DDBJ whole genome shotgun (WGS) entry which is preliminary data.</text>
</comment>
<evidence type="ECO:0000256" key="4">
    <source>
        <dbReference type="HAMAP-Rule" id="MF_01401"/>
    </source>
</evidence>
<evidence type="ECO:0000313" key="6">
    <source>
        <dbReference type="EMBL" id="MCU7695116.1"/>
    </source>
</evidence>
<name>A0AAE3IRL4_9BACT</name>
<dbReference type="EC" id="1.8.4.11" evidence="4"/>
<accession>A0AAE3IRL4</accession>
<dbReference type="InterPro" id="IPR002569">
    <property type="entry name" value="Met_Sox_Rdtase_MsrA_dom"/>
</dbReference>
<evidence type="ECO:0000259" key="5">
    <source>
        <dbReference type="Pfam" id="PF01625"/>
    </source>
</evidence>
<gene>
    <name evidence="4 6" type="primary">msrA</name>
    <name evidence="6" type="ORF">OD355_11365</name>
</gene>
<dbReference type="Proteomes" id="UP001209317">
    <property type="component" value="Unassembled WGS sequence"/>
</dbReference>
<dbReference type="SUPFAM" id="SSF55068">
    <property type="entry name" value="Peptide methionine sulfoxide reductase"/>
    <property type="match status" value="1"/>
</dbReference>
<dbReference type="Pfam" id="PF01625">
    <property type="entry name" value="PMSR"/>
    <property type="match status" value="1"/>
</dbReference>
<proteinExistence type="inferred from homology"/>
<dbReference type="PANTHER" id="PTHR43774">
    <property type="entry name" value="PEPTIDE METHIONINE SULFOXIDE REDUCTASE"/>
    <property type="match status" value="1"/>
</dbReference>
<reference evidence="6" key="1">
    <citation type="submission" date="2022-10" db="EMBL/GenBank/DDBJ databases">
        <authorList>
            <person name="Kim H.S."/>
            <person name="Kim J.-S."/>
            <person name="Suh M.K."/>
            <person name="Eom M.K."/>
            <person name="Lee J.-S."/>
        </authorList>
    </citation>
    <scope>NUCLEOTIDE SEQUENCE</scope>
    <source>
        <strain evidence="6">LIP-5</strain>
    </source>
</reference>
<dbReference type="HAMAP" id="MF_01401">
    <property type="entry name" value="MsrA"/>
    <property type="match status" value="1"/>
</dbReference>
<dbReference type="GO" id="GO:0008113">
    <property type="term" value="F:peptide-methionine (S)-S-oxide reductase activity"/>
    <property type="evidence" value="ECO:0007669"/>
    <property type="project" value="UniProtKB-UniRule"/>
</dbReference>
<dbReference type="Gene3D" id="3.30.1060.10">
    <property type="entry name" value="Peptide methionine sulphoxide reductase MsrA"/>
    <property type="match status" value="1"/>
</dbReference>
<feature type="active site" evidence="4">
    <location>
        <position position="22"/>
    </location>
</feature>
<comment type="catalytic activity">
    <reaction evidence="2 4">
        <text>L-methionyl-[protein] + [thioredoxin]-disulfide + H2O = L-methionyl-(S)-S-oxide-[protein] + [thioredoxin]-dithiol</text>
        <dbReference type="Rhea" id="RHEA:14217"/>
        <dbReference type="Rhea" id="RHEA-COMP:10698"/>
        <dbReference type="Rhea" id="RHEA-COMP:10700"/>
        <dbReference type="Rhea" id="RHEA-COMP:12313"/>
        <dbReference type="Rhea" id="RHEA-COMP:12315"/>
        <dbReference type="ChEBI" id="CHEBI:15377"/>
        <dbReference type="ChEBI" id="CHEBI:16044"/>
        <dbReference type="ChEBI" id="CHEBI:29950"/>
        <dbReference type="ChEBI" id="CHEBI:44120"/>
        <dbReference type="ChEBI" id="CHEBI:50058"/>
        <dbReference type="EC" id="1.8.4.11"/>
    </reaction>
</comment>
<evidence type="ECO:0000256" key="2">
    <source>
        <dbReference type="ARBA" id="ARBA00047806"/>
    </source>
</evidence>
<keyword evidence="7" id="KW-1185">Reference proteome</keyword>
<evidence type="ECO:0000256" key="1">
    <source>
        <dbReference type="ARBA" id="ARBA00023002"/>
    </source>
</evidence>
<sequence>MSENIANGDVAFTDTATFGTGCFWCTEALFERLEGVTNVVSGYAGSKVPNPSYEEVTSGTTGAAEVCQITFDPNVISYQDLLKVFWEVHDPTTLNRQGNDVGPQYRSVIFFHDKEQEALAKEFKRRLNESGAWDKPVVTAIEPLSNFYAAENYHQDYYINNIRQPYCQYVIKPKMEKFERVFKDKLKAD</sequence>
<dbReference type="InterPro" id="IPR036509">
    <property type="entry name" value="Met_Sox_Rdtase_MsrA_sf"/>
</dbReference>
<protein>
    <recommendedName>
        <fullName evidence="4">Peptide methionine sulfoxide reductase MsrA</fullName>
        <shortName evidence="4">Protein-methionine-S-oxide reductase</shortName>
        <ecNumber evidence="4">1.8.4.11</ecNumber>
    </recommendedName>
    <alternativeName>
        <fullName evidence="4">Peptide-methionine (S)-S-oxide reductase</fullName>
        <shortName evidence="4">Peptide Met(O) reductase</shortName>
    </alternativeName>
</protein>
<dbReference type="EMBL" id="JAOTPL010000018">
    <property type="protein sequence ID" value="MCU7695116.1"/>
    <property type="molecule type" value="Genomic_DNA"/>
</dbReference>
<evidence type="ECO:0000313" key="7">
    <source>
        <dbReference type="Proteomes" id="UP001209317"/>
    </source>
</evidence>
<comment type="catalytic activity">
    <reaction evidence="3 4">
        <text>[thioredoxin]-disulfide + L-methionine + H2O = L-methionine (S)-S-oxide + [thioredoxin]-dithiol</text>
        <dbReference type="Rhea" id="RHEA:19993"/>
        <dbReference type="Rhea" id="RHEA-COMP:10698"/>
        <dbReference type="Rhea" id="RHEA-COMP:10700"/>
        <dbReference type="ChEBI" id="CHEBI:15377"/>
        <dbReference type="ChEBI" id="CHEBI:29950"/>
        <dbReference type="ChEBI" id="CHEBI:50058"/>
        <dbReference type="ChEBI" id="CHEBI:57844"/>
        <dbReference type="ChEBI" id="CHEBI:58772"/>
        <dbReference type="EC" id="1.8.4.11"/>
    </reaction>
</comment>
<dbReference type="AlphaFoldDB" id="A0AAE3IRL4"/>
<dbReference type="PANTHER" id="PTHR43774:SF1">
    <property type="entry name" value="PEPTIDE METHIONINE SULFOXIDE REDUCTASE MSRA 2"/>
    <property type="match status" value="1"/>
</dbReference>
<comment type="function">
    <text evidence="4">Has an important function as a repair enzyme for proteins that have been inactivated by oxidation. Catalyzes the reversible oxidation-reduction of methionine sulfoxide in proteins to methionine.</text>
</comment>
<feature type="domain" description="Peptide methionine sulphoxide reductase MsrA" evidence="5">
    <location>
        <begin position="15"/>
        <end position="168"/>
    </location>
</feature>
<dbReference type="RefSeq" id="WP_263038603.1">
    <property type="nucleotide sequence ID" value="NZ_JAOTPL010000018.1"/>
</dbReference>
<organism evidence="6 7">
    <name type="scientific">Haoranjiania flava</name>
    <dbReference type="NCBI Taxonomy" id="1856322"/>
    <lineage>
        <taxon>Bacteria</taxon>
        <taxon>Pseudomonadati</taxon>
        <taxon>Bacteroidota</taxon>
        <taxon>Chitinophagia</taxon>
        <taxon>Chitinophagales</taxon>
        <taxon>Chitinophagaceae</taxon>
        <taxon>Haoranjiania</taxon>
    </lineage>
</organism>
<keyword evidence="1 4" id="KW-0560">Oxidoreductase</keyword>
<comment type="similarity">
    <text evidence="4">Belongs to the MsrA Met sulfoxide reductase family.</text>
</comment>